<dbReference type="InterPro" id="IPR003018">
    <property type="entry name" value="GAF"/>
</dbReference>
<dbReference type="SUPFAM" id="SSF55781">
    <property type="entry name" value="GAF domain-like"/>
    <property type="match status" value="1"/>
</dbReference>
<keyword evidence="3" id="KW-0805">Transcription regulation</keyword>
<dbReference type="GO" id="GO:0003723">
    <property type="term" value="F:RNA binding"/>
    <property type="evidence" value="ECO:0007669"/>
    <property type="project" value="InterPro"/>
</dbReference>
<dbReference type="Gene3D" id="1.10.10.10">
    <property type="entry name" value="Winged helix-like DNA-binding domain superfamily/Winged helix DNA-binding domain"/>
    <property type="match status" value="1"/>
</dbReference>
<dbReference type="Pfam" id="PF03861">
    <property type="entry name" value="ANTAR"/>
    <property type="match status" value="1"/>
</dbReference>
<keyword evidence="1" id="KW-0808">Transferase</keyword>
<dbReference type="Pfam" id="PF13185">
    <property type="entry name" value="GAF_2"/>
    <property type="match status" value="1"/>
</dbReference>
<reference evidence="6 7" key="1">
    <citation type="submission" date="2020-07" db="EMBL/GenBank/DDBJ databases">
        <title>Sequencing the genomes of 1000 actinobacteria strains.</title>
        <authorList>
            <person name="Klenk H.-P."/>
        </authorList>
    </citation>
    <scope>NUCLEOTIDE SEQUENCE [LARGE SCALE GENOMIC DNA]</scope>
    <source>
        <strain evidence="6 7">DSM 44749</strain>
    </source>
</reference>
<protein>
    <recommendedName>
        <fullName evidence="5">ANTAR domain-containing protein</fullName>
    </recommendedName>
</protein>
<dbReference type="Proteomes" id="UP000549695">
    <property type="component" value="Unassembled WGS sequence"/>
</dbReference>
<organism evidence="6 7">
    <name type="scientific">Pseudonocardia alni</name>
    <name type="common">Amycolata alni</name>
    <dbReference type="NCBI Taxonomy" id="33907"/>
    <lineage>
        <taxon>Bacteria</taxon>
        <taxon>Bacillati</taxon>
        <taxon>Actinomycetota</taxon>
        <taxon>Actinomycetes</taxon>
        <taxon>Pseudonocardiales</taxon>
        <taxon>Pseudonocardiaceae</taxon>
        <taxon>Pseudonocardia</taxon>
    </lineage>
</organism>
<keyword evidence="2" id="KW-0418">Kinase</keyword>
<gene>
    <name evidence="6" type="ORF">HDA37_002275</name>
</gene>
<dbReference type="GeneID" id="98055612"/>
<dbReference type="InterPro" id="IPR011006">
    <property type="entry name" value="CheY-like_superfamily"/>
</dbReference>
<dbReference type="InterPro" id="IPR012074">
    <property type="entry name" value="GAF_ANTAR"/>
</dbReference>
<dbReference type="EMBL" id="JACCCZ010000001">
    <property type="protein sequence ID" value="NYG01990.1"/>
    <property type="molecule type" value="Genomic_DNA"/>
</dbReference>
<sequence length="250" mass="27032">METQELHSVLQAQAERLLSEPGADQDTDQQYTRICDDLVRAVPHAKWAALTTQDRSGLHCLAATDKRIPELARVMVDCGHGPCIDAIAAGSLSEVVIDDFTEAGDRWPVFAPAAASAGMRSVLCHAMAPEEHPIGAMTVWSDEVGAFSDDRSRTIMAAFVTQAAVAVYGAQRAEHLVKALTSRDVIGRAKGILIERFRLTDDSAFRLLVRSSQDVNMKLCDVAEVLCREAEARAMTVPQARSGSGSDLAR</sequence>
<dbReference type="Gene3D" id="3.30.450.40">
    <property type="match status" value="1"/>
</dbReference>
<name>A0A852W0W7_PSEA5</name>
<evidence type="ECO:0000256" key="3">
    <source>
        <dbReference type="ARBA" id="ARBA00023015"/>
    </source>
</evidence>
<dbReference type="PIRSF" id="PIRSF036625">
    <property type="entry name" value="GAF_ANTAR"/>
    <property type="match status" value="1"/>
</dbReference>
<dbReference type="AlphaFoldDB" id="A0A852W0W7"/>
<evidence type="ECO:0000256" key="2">
    <source>
        <dbReference type="ARBA" id="ARBA00022777"/>
    </source>
</evidence>
<evidence type="ECO:0000256" key="1">
    <source>
        <dbReference type="ARBA" id="ARBA00022679"/>
    </source>
</evidence>
<dbReference type="RefSeq" id="WP_073577658.1">
    <property type="nucleotide sequence ID" value="NZ_BAAAJZ010000001.1"/>
</dbReference>
<dbReference type="GO" id="GO:0016301">
    <property type="term" value="F:kinase activity"/>
    <property type="evidence" value="ECO:0007669"/>
    <property type="project" value="UniProtKB-KW"/>
</dbReference>
<dbReference type="PROSITE" id="PS50921">
    <property type="entry name" value="ANTAR"/>
    <property type="match status" value="1"/>
</dbReference>
<dbReference type="SMART" id="SM01012">
    <property type="entry name" value="ANTAR"/>
    <property type="match status" value="1"/>
</dbReference>
<evidence type="ECO:0000256" key="4">
    <source>
        <dbReference type="ARBA" id="ARBA00023163"/>
    </source>
</evidence>
<accession>A0A852W0W7</accession>
<dbReference type="InterPro" id="IPR005561">
    <property type="entry name" value="ANTAR"/>
</dbReference>
<keyword evidence="7" id="KW-1185">Reference proteome</keyword>
<comment type="caution">
    <text evidence="6">The sequence shown here is derived from an EMBL/GenBank/DDBJ whole genome shotgun (WGS) entry which is preliminary data.</text>
</comment>
<dbReference type="SUPFAM" id="SSF52172">
    <property type="entry name" value="CheY-like"/>
    <property type="match status" value="1"/>
</dbReference>
<feature type="domain" description="ANTAR" evidence="5">
    <location>
        <begin position="166"/>
        <end position="227"/>
    </location>
</feature>
<dbReference type="InterPro" id="IPR029016">
    <property type="entry name" value="GAF-like_dom_sf"/>
</dbReference>
<keyword evidence="4" id="KW-0804">Transcription</keyword>
<evidence type="ECO:0000313" key="6">
    <source>
        <dbReference type="EMBL" id="NYG01990.1"/>
    </source>
</evidence>
<evidence type="ECO:0000313" key="7">
    <source>
        <dbReference type="Proteomes" id="UP000549695"/>
    </source>
</evidence>
<evidence type="ECO:0000259" key="5">
    <source>
        <dbReference type="PROSITE" id="PS50921"/>
    </source>
</evidence>
<proteinExistence type="predicted"/>
<dbReference type="InterPro" id="IPR036388">
    <property type="entry name" value="WH-like_DNA-bd_sf"/>
</dbReference>